<evidence type="ECO:0000313" key="3">
    <source>
        <dbReference type="EMBL" id="RKP37767.1"/>
    </source>
</evidence>
<gene>
    <name evidence="3" type="ORF">BJ085DRAFT_41566</name>
</gene>
<reference evidence="4" key="1">
    <citation type="journal article" date="2018" name="Nat. Microbiol.">
        <title>Leveraging single-cell genomics to expand the fungal tree of life.</title>
        <authorList>
            <person name="Ahrendt S.R."/>
            <person name="Quandt C.A."/>
            <person name="Ciobanu D."/>
            <person name="Clum A."/>
            <person name="Salamov A."/>
            <person name="Andreopoulos B."/>
            <person name="Cheng J.F."/>
            <person name="Woyke T."/>
            <person name="Pelin A."/>
            <person name="Henrissat B."/>
            <person name="Reynolds N.K."/>
            <person name="Benny G.L."/>
            <person name="Smith M.E."/>
            <person name="James T.Y."/>
            <person name="Grigoriev I.V."/>
        </authorList>
    </citation>
    <scope>NUCLEOTIDE SEQUENCE [LARGE SCALE GENOMIC DNA]</scope>
    <source>
        <strain evidence="4">RSA 468</strain>
    </source>
</reference>
<feature type="compositionally biased region" description="Polar residues" evidence="1">
    <location>
        <begin position="27"/>
        <end position="46"/>
    </location>
</feature>
<organism evidence="3 4">
    <name type="scientific">Dimargaris cristalligena</name>
    <dbReference type="NCBI Taxonomy" id="215637"/>
    <lineage>
        <taxon>Eukaryota</taxon>
        <taxon>Fungi</taxon>
        <taxon>Fungi incertae sedis</taxon>
        <taxon>Zoopagomycota</taxon>
        <taxon>Kickxellomycotina</taxon>
        <taxon>Dimargaritomycetes</taxon>
        <taxon>Dimargaritales</taxon>
        <taxon>Dimargaritaceae</taxon>
        <taxon>Dimargaris</taxon>
    </lineage>
</organism>
<evidence type="ECO:0000256" key="2">
    <source>
        <dbReference type="SAM" id="SignalP"/>
    </source>
</evidence>
<sequence>MRVRLSLLLLSLINVGSTVLAEPINSDGDTSSTSQNDGKRSLTSTPNITHQDRFSLIMLLAKPHITPDLSYALQTVNRKLYSQHSALAAQCRSNYLCLLRVAVNRGGLVDPSIETILNNLISQVTLLQIFAALDTEIKTWLYSYITPAILGNGGQTGQLNVVSDTVQHALPIPQLPTEIRPVPYLQLNQWADEFPLVNAIKAGPATARFIVTLFEQLVRLVITSRLDQTETTSSLVELIQEGADGAGSSTWDHFRLFNYVQKNTPGFFSDPVILFRRLVMEVFRELFYIAYREKQWDTLQRLLTTIHRHHSVFGRFQTYYHGVLLVAQFAEPGRMAFMEGQLRYMTASDRLTLVTCARHLNLVEAAEFLTDGLCANRSVLSMGLCMLLDPNTSGEGTVHPNLCNGLLDLPERFLVTHRLDDYFQFRVVPDQPYPERLYSEGVDVRHSLPGLTKDSGTSNQRWLAVKKWIKKRASHDQFNQ</sequence>
<feature type="chain" id="PRO_5020463179" evidence="2">
    <location>
        <begin position="22"/>
        <end position="480"/>
    </location>
</feature>
<evidence type="ECO:0000313" key="4">
    <source>
        <dbReference type="Proteomes" id="UP000268162"/>
    </source>
</evidence>
<keyword evidence="4" id="KW-1185">Reference proteome</keyword>
<dbReference type="Proteomes" id="UP000268162">
    <property type="component" value="Unassembled WGS sequence"/>
</dbReference>
<accession>A0A4P9ZVY9</accession>
<name>A0A4P9ZVY9_9FUNG</name>
<dbReference type="AlphaFoldDB" id="A0A4P9ZVY9"/>
<proteinExistence type="predicted"/>
<dbReference type="EMBL" id="ML002449">
    <property type="protein sequence ID" value="RKP37767.1"/>
    <property type="molecule type" value="Genomic_DNA"/>
</dbReference>
<evidence type="ECO:0000256" key="1">
    <source>
        <dbReference type="SAM" id="MobiDB-lite"/>
    </source>
</evidence>
<protein>
    <submittedName>
        <fullName evidence="3">Uncharacterized protein</fullName>
    </submittedName>
</protein>
<feature type="signal peptide" evidence="2">
    <location>
        <begin position="1"/>
        <end position="21"/>
    </location>
</feature>
<feature type="region of interest" description="Disordered" evidence="1">
    <location>
        <begin position="24"/>
        <end position="46"/>
    </location>
</feature>
<keyword evidence="2" id="KW-0732">Signal</keyword>